<evidence type="ECO:0000313" key="3">
    <source>
        <dbReference type="Proteomes" id="UP000824056"/>
    </source>
</evidence>
<keyword evidence="1" id="KW-0812">Transmembrane</keyword>
<dbReference type="AlphaFoldDB" id="A0A9D2FPQ3"/>
<protein>
    <recommendedName>
        <fullName evidence="4">ABC-2 family transporter protein</fullName>
    </recommendedName>
</protein>
<dbReference type="Proteomes" id="UP000824056">
    <property type="component" value="Unassembled WGS sequence"/>
</dbReference>
<feature type="transmembrane region" description="Helical" evidence="1">
    <location>
        <begin position="182"/>
        <end position="200"/>
    </location>
</feature>
<gene>
    <name evidence="2" type="ORF">H9809_04335</name>
</gene>
<comment type="caution">
    <text evidence="2">The sequence shown here is derived from an EMBL/GenBank/DDBJ whole genome shotgun (WGS) entry which is preliminary data.</text>
</comment>
<reference evidence="2" key="2">
    <citation type="submission" date="2021-04" db="EMBL/GenBank/DDBJ databases">
        <authorList>
            <person name="Gilroy R."/>
        </authorList>
    </citation>
    <scope>NUCLEOTIDE SEQUENCE</scope>
    <source>
        <strain evidence="2">1068</strain>
    </source>
</reference>
<feature type="transmembrane region" description="Helical" evidence="1">
    <location>
        <begin position="212"/>
        <end position="229"/>
    </location>
</feature>
<reference evidence="2" key="1">
    <citation type="journal article" date="2021" name="PeerJ">
        <title>Extensive microbial diversity within the chicken gut microbiome revealed by metagenomics and culture.</title>
        <authorList>
            <person name="Gilroy R."/>
            <person name="Ravi A."/>
            <person name="Getino M."/>
            <person name="Pursley I."/>
            <person name="Horton D.L."/>
            <person name="Alikhan N.F."/>
            <person name="Baker D."/>
            <person name="Gharbi K."/>
            <person name="Hall N."/>
            <person name="Watson M."/>
            <person name="Adriaenssens E.M."/>
            <person name="Foster-Nyarko E."/>
            <person name="Jarju S."/>
            <person name="Secka A."/>
            <person name="Antonio M."/>
            <person name="Oren A."/>
            <person name="Chaudhuri R.R."/>
            <person name="La Ragione R."/>
            <person name="Hildebrand F."/>
            <person name="Pallen M.J."/>
        </authorList>
    </citation>
    <scope>NUCLEOTIDE SEQUENCE</scope>
    <source>
        <strain evidence="2">1068</strain>
    </source>
</reference>
<keyword evidence="1" id="KW-0472">Membrane</keyword>
<keyword evidence="1" id="KW-1133">Transmembrane helix</keyword>
<dbReference type="EMBL" id="DXBG01000105">
    <property type="protein sequence ID" value="HIZ65119.1"/>
    <property type="molecule type" value="Genomic_DNA"/>
</dbReference>
<sequence>MNKRNEIKKGLRIVFQGPEPERKEIFLKKLGLLEYSRKEFFKVQAAYISKPVWILSVLAFGCGLFGGIWWIGQQRSEEVLWGFASVLPFWALLLAVELIKSQTWRMSELEQCCRFGKREIYMARLLLLGGFDSVLFLPAYLFTAIHGNLGFLKSFCLLAVPYFLSGICLLEIVRRVKGENALWYCLFVSLLISFSCQIIKGEITLWLEGEQSVLICIGLCFLLILGAFYEIHKFFGMEEDYHEAYS</sequence>
<evidence type="ECO:0000256" key="1">
    <source>
        <dbReference type="SAM" id="Phobius"/>
    </source>
</evidence>
<accession>A0A9D2FPQ3</accession>
<evidence type="ECO:0008006" key="4">
    <source>
        <dbReference type="Google" id="ProtNLM"/>
    </source>
</evidence>
<proteinExistence type="predicted"/>
<feature type="transmembrane region" description="Helical" evidence="1">
    <location>
        <begin position="52"/>
        <end position="73"/>
    </location>
</feature>
<organism evidence="2 3">
    <name type="scientific">Candidatus Blautia pullicola</name>
    <dbReference type="NCBI Taxonomy" id="2838498"/>
    <lineage>
        <taxon>Bacteria</taxon>
        <taxon>Bacillati</taxon>
        <taxon>Bacillota</taxon>
        <taxon>Clostridia</taxon>
        <taxon>Lachnospirales</taxon>
        <taxon>Lachnospiraceae</taxon>
        <taxon>Blautia</taxon>
    </lineage>
</organism>
<name>A0A9D2FPQ3_9FIRM</name>
<feature type="transmembrane region" description="Helical" evidence="1">
    <location>
        <begin position="79"/>
        <end position="99"/>
    </location>
</feature>
<feature type="transmembrane region" description="Helical" evidence="1">
    <location>
        <begin position="151"/>
        <end position="170"/>
    </location>
</feature>
<evidence type="ECO:0000313" key="2">
    <source>
        <dbReference type="EMBL" id="HIZ65119.1"/>
    </source>
</evidence>
<feature type="transmembrane region" description="Helical" evidence="1">
    <location>
        <begin position="120"/>
        <end position="145"/>
    </location>
</feature>